<comment type="caution">
    <text evidence="2">The sequence shown here is derived from an EMBL/GenBank/DDBJ whole genome shotgun (WGS) entry which is preliminary data.</text>
</comment>
<accession>A0A2T0WCK6</accession>
<keyword evidence="3" id="KW-1185">Reference proteome</keyword>
<protein>
    <submittedName>
        <fullName evidence="2">Uncharacterized protein</fullName>
    </submittedName>
</protein>
<name>A0A2T0WCK6_9RHOB</name>
<feature type="region of interest" description="Disordered" evidence="1">
    <location>
        <begin position="36"/>
        <end position="67"/>
    </location>
</feature>
<evidence type="ECO:0000256" key="1">
    <source>
        <dbReference type="SAM" id="MobiDB-lite"/>
    </source>
</evidence>
<dbReference type="AlphaFoldDB" id="A0A2T0WCK6"/>
<evidence type="ECO:0000313" key="3">
    <source>
        <dbReference type="Proteomes" id="UP000238392"/>
    </source>
</evidence>
<proteinExistence type="predicted"/>
<organism evidence="2 3">
    <name type="scientific">Donghicola tyrosinivorans</name>
    <dbReference type="NCBI Taxonomy" id="1652492"/>
    <lineage>
        <taxon>Bacteria</taxon>
        <taxon>Pseudomonadati</taxon>
        <taxon>Pseudomonadota</taxon>
        <taxon>Alphaproteobacteria</taxon>
        <taxon>Rhodobacterales</taxon>
        <taxon>Roseobacteraceae</taxon>
        <taxon>Donghicola</taxon>
    </lineage>
</organism>
<gene>
    <name evidence="2" type="ORF">CLV74_12438</name>
</gene>
<evidence type="ECO:0000313" key="2">
    <source>
        <dbReference type="EMBL" id="PRY84441.1"/>
    </source>
</evidence>
<reference evidence="2 3" key="1">
    <citation type="submission" date="2018-03" db="EMBL/GenBank/DDBJ databases">
        <title>Genomic Encyclopedia of Archaeal and Bacterial Type Strains, Phase II (KMG-II): from individual species to whole genera.</title>
        <authorList>
            <person name="Goeker M."/>
        </authorList>
    </citation>
    <scope>NUCLEOTIDE SEQUENCE [LARGE SCALE GENOMIC DNA]</scope>
    <source>
        <strain evidence="2 3">DSM 100212</strain>
    </source>
</reference>
<dbReference type="EMBL" id="PVTQ01000024">
    <property type="protein sequence ID" value="PRY84441.1"/>
    <property type="molecule type" value="Genomic_DNA"/>
</dbReference>
<sequence length="67" mass="7630">MRCAMIRSVINRVVRCLTGVVVRLLNGRLVSVAQDHRGRVGRHQGHRQKKGDDLKFDQKCANPVRHS</sequence>
<dbReference type="Proteomes" id="UP000238392">
    <property type="component" value="Unassembled WGS sequence"/>
</dbReference>
<feature type="compositionally biased region" description="Basic residues" evidence="1">
    <location>
        <begin position="39"/>
        <end position="49"/>
    </location>
</feature>